<comment type="caution">
    <text evidence="7">The sequence shown here is derived from an EMBL/GenBank/DDBJ whole genome shotgun (WGS) entry which is preliminary data.</text>
</comment>
<organism evidence="7 8">
    <name type="scientific">Streptomyces umbrinus</name>
    <dbReference type="NCBI Taxonomy" id="67370"/>
    <lineage>
        <taxon>Bacteria</taxon>
        <taxon>Bacillati</taxon>
        <taxon>Actinomycetota</taxon>
        <taxon>Actinomycetes</taxon>
        <taxon>Kitasatosporales</taxon>
        <taxon>Streptomycetaceae</taxon>
        <taxon>Streptomyces</taxon>
        <taxon>Streptomyces phaeochromogenes group</taxon>
    </lineage>
</organism>
<feature type="compositionally biased region" description="Gly residues" evidence="5">
    <location>
        <begin position="436"/>
        <end position="454"/>
    </location>
</feature>
<dbReference type="PROSITE" id="PS50893">
    <property type="entry name" value="ABC_TRANSPORTER_2"/>
    <property type="match status" value="1"/>
</dbReference>
<dbReference type="Gene3D" id="3.40.50.300">
    <property type="entry name" value="P-loop containing nucleotide triphosphate hydrolases"/>
    <property type="match status" value="1"/>
</dbReference>
<feature type="domain" description="ABC transporter" evidence="6">
    <location>
        <begin position="2"/>
        <end position="237"/>
    </location>
</feature>
<keyword evidence="2" id="KW-0813">Transport</keyword>
<evidence type="ECO:0000313" key="8">
    <source>
        <dbReference type="Proteomes" id="UP001230328"/>
    </source>
</evidence>
<dbReference type="PROSITE" id="PS00211">
    <property type="entry name" value="ABC_TRANSPORTER_1"/>
    <property type="match status" value="1"/>
</dbReference>
<keyword evidence="3" id="KW-0547">Nucleotide-binding</keyword>
<dbReference type="SMART" id="SM00382">
    <property type="entry name" value="AAA"/>
    <property type="match status" value="1"/>
</dbReference>
<dbReference type="PANTHER" id="PTHR43117:SF4">
    <property type="entry name" value="OSMOPROTECTANT IMPORT ATP-BINDING PROTEIN OSMV"/>
    <property type="match status" value="1"/>
</dbReference>
<dbReference type="InterPro" id="IPR027417">
    <property type="entry name" value="P-loop_NTPase"/>
</dbReference>
<feature type="region of interest" description="Disordered" evidence="5">
    <location>
        <begin position="370"/>
        <end position="454"/>
    </location>
</feature>
<dbReference type="InterPro" id="IPR017871">
    <property type="entry name" value="ABC_transporter-like_CS"/>
</dbReference>
<feature type="compositionally biased region" description="Low complexity" evidence="5">
    <location>
        <begin position="390"/>
        <end position="422"/>
    </location>
</feature>
<name>A0ABU0SKU7_9ACTN</name>
<dbReference type="InterPro" id="IPR003439">
    <property type="entry name" value="ABC_transporter-like_ATP-bd"/>
</dbReference>
<keyword evidence="8" id="KW-1185">Reference proteome</keyword>
<dbReference type="EMBL" id="JAUSZI010000002">
    <property type="protein sequence ID" value="MDQ1024193.1"/>
    <property type="molecule type" value="Genomic_DNA"/>
</dbReference>
<dbReference type="PANTHER" id="PTHR43117">
    <property type="entry name" value="OSMOPROTECTANT IMPORT ATP-BINDING PROTEIN OSMV"/>
    <property type="match status" value="1"/>
</dbReference>
<evidence type="ECO:0000313" key="7">
    <source>
        <dbReference type="EMBL" id="MDQ1024193.1"/>
    </source>
</evidence>
<dbReference type="RefSeq" id="WP_307519418.1">
    <property type="nucleotide sequence ID" value="NZ_JAUSZI010000002.1"/>
</dbReference>
<sequence length="454" mass="46531">MIRFDAVSKNYPNGTTAVDELSLELAEGGITVLVGPSGCGKTTTLRMVNRMVEPTAGTVSLRGQDIREIAAPELRRGIGYVIQHAGLFPHRTVLDNIATVPLLLGWGKKKARSRAAELLELVGLPASMAKRYPYQLSGGQQQRVGVARALGADPPVLLMDEPFSAVDPIVRGELQAEFIRLQKELHKTIVFVTHDIDEAIKLGDNIAVFRTGGKLAQFDTPERLLAHPADDFVADFVGQDRGIRRLSFVKAADLPLREGLVLPADSPVARARAAGEPWVLVVDGDRRPLGWAAVADLPAGGTLADAALTPLGHTFSLAGDSARAALDAALLSPSRLAVGVDPQGAVVGVADAYELSAAMTGDGAVGDAAAEEATAAPGTAQVETTEAETAEAAATGAGTVGTETAGAETSGAESADAATAEDSVSKVPVAKDETVGGSGGDADGAGSGSGGDGR</sequence>
<dbReference type="Pfam" id="PF00005">
    <property type="entry name" value="ABC_tran"/>
    <property type="match status" value="1"/>
</dbReference>
<feature type="compositionally biased region" description="Low complexity" evidence="5">
    <location>
        <begin position="370"/>
        <end position="384"/>
    </location>
</feature>
<comment type="similarity">
    <text evidence="1">Belongs to the ABC transporter superfamily.</text>
</comment>
<accession>A0ABU0SKU7</accession>
<proteinExistence type="inferred from homology"/>
<evidence type="ECO:0000256" key="4">
    <source>
        <dbReference type="ARBA" id="ARBA00022840"/>
    </source>
</evidence>
<evidence type="ECO:0000259" key="6">
    <source>
        <dbReference type="PROSITE" id="PS50893"/>
    </source>
</evidence>
<dbReference type="Proteomes" id="UP001230328">
    <property type="component" value="Unassembled WGS sequence"/>
</dbReference>
<reference evidence="7 8" key="1">
    <citation type="submission" date="2023-07" db="EMBL/GenBank/DDBJ databases">
        <title>Comparative genomics of wheat-associated soil bacteria to identify genetic determinants of phenazine resistance.</title>
        <authorList>
            <person name="Mouncey N."/>
        </authorList>
    </citation>
    <scope>NUCLEOTIDE SEQUENCE [LARGE SCALE GENOMIC DNA]</scope>
    <source>
        <strain evidence="7 8">V2I4</strain>
    </source>
</reference>
<protein>
    <submittedName>
        <fullName evidence="7">ABC-type proline/glycine betaine transport system ATPase subunit</fullName>
    </submittedName>
</protein>
<evidence type="ECO:0000256" key="5">
    <source>
        <dbReference type="SAM" id="MobiDB-lite"/>
    </source>
</evidence>
<evidence type="ECO:0000256" key="2">
    <source>
        <dbReference type="ARBA" id="ARBA00022448"/>
    </source>
</evidence>
<evidence type="ECO:0000256" key="3">
    <source>
        <dbReference type="ARBA" id="ARBA00022741"/>
    </source>
</evidence>
<dbReference type="SUPFAM" id="SSF52540">
    <property type="entry name" value="P-loop containing nucleoside triphosphate hydrolases"/>
    <property type="match status" value="1"/>
</dbReference>
<keyword evidence="4" id="KW-0067">ATP-binding</keyword>
<gene>
    <name evidence="7" type="ORF">QF035_001775</name>
</gene>
<evidence type="ECO:0000256" key="1">
    <source>
        <dbReference type="ARBA" id="ARBA00005417"/>
    </source>
</evidence>
<dbReference type="InterPro" id="IPR003593">
    <property type="entry name" value="AAA+_ATPase"/>
</dbReference>